<dbReference type="SMART" id="SM00271">
    <property type="entry name" value="DnaJ"/>
    <property type="match status" value="1"/>
</dbReference>
<dbReference type="Gene3D" id="1.10.287.110">
    <property type="entry name" value="DnaJ domain"/>
    <property type="match status" value="1"/>
</dbReference>
<keyword evidence="3" id="KW-1185">Reference proteome</keyword>
<dbReference type="Pfam" id="PF00226">
    <property type="entry name" value="DnaJ"/>
    <property type="match status" value="1"/>
</dbReference>
<dbReference type="AlphaFoldDB" id="A0A3D8IS36"/>
<dbReference type="PROSITE" id="PS50076">
    <property type="entry name" value="DNAJ_2"/>
    <property type="match status" value="1"/>
</dbReference>
<dbReference type="Proteomes" id="UP000256514">
    <property type="component" value="Unassembled WGS sequence"/>
</dbReference>
<organism evidence="2 3">
    <name type="scientific">Helicobacter equorum</name>
    <dbReference type="NCBI Taxonomy" id="361872"/>
    <lineage>
        <taxon>Bacteria</taxon>
        <taxon>Pseudomonadati</taxon>
        <taxon>Campylobacterota</taxon>
        <taxon>Epsilonproteobacteria</taxon>
        <taxon>Campylobacterales</taxon>
        <taxon>Helicobacteraceae</taxon>
        <taxon>Helicobacter</taxon>
    </lineage>
</organism>
<evidence type="ECO:0000313" key="3">
    <source>
        <dbReference type="Proteomes" id="UP000256514"/>
    </source>
</evidence>
<dbReference type="CDD" id="cd06257">
    <property type="entry name" value="DnaJ"/>
    <property type="match status" value="1"/>
</dbReference>
<proteinExistence type="predicted"/>
<dbReference type="EMBL" id="NXLT01000002">
    <property type="protein sequence ID" value="RDU68079.1"/>
    <property type="molecule type" value="Genomic_DNA"/>
</dbReference>
<protein>
    <submittedName>
        <fullName evidence="2">J domain-containing protein</fullName>
    </submittedName>
</protein>
<dbReference type="OrthoDB" id="5333016at2"/>
<dbReference type="SUPFAM" id="SSF46565">
    <property type="entry name" value="Chaperone J-domain"/>
    <property type="match status" value="1"/>
</dbReference>
<dbReference type="PRINTS" id="PR00625">
    <property type="entry name" value="JDOMAIN"/>
</dbReference>
<sequence length="271" mass="32215">MYVALNEKYIQITVEDDNAFLHKAIAYAEKYFSKSYRLSRTVLILDDGERFKKDYLINWAYHACLQNDQNNQTTNQEMQDLEYLLDFTYLPIRIKIVGKNSLLERVKISLRIINGVRVMLKMSKSNATARRYIATLFDEYYLGCDRDEIYLDSTKPYFWDSIINLVSFKVIHNVILDFDYESFKNRGGMGGFGDSFLTDQERELRHSYMILESHYQDDFEVVKKRYLQLAKEYHPDNVFGQDSEVIESYNERFRAIQEAYEKIRNTLRIAS</sequence>
<dbReference type="InterPro" id="IPR001623">
    <property type="entry name" value="DnaJ_domain"/>
</dbReference>
<accession>A0A3D8IS36</accession>
<feature type="domain" description="J" evidence="1">
    <location>
        <begin position="206"/>
        <end position="268"/>
    </location>
</feature>
<reference evidence="2 3" key="1">
    <citation type="submission" date="2018-04" db="EMBL/GenBank/DDBJ databases">
        <title>Novel Campyloabacter and Helicobacter Species and Strains.</title>
        <authorList>
            <person name="Mannion A.J."/>
            <person name="Shen Z."/>
            <person name="Fox J.G."/>
        </authorList>
    </citation>
    <scope>NUCLEOTIDE SEQUENCE [LARGE SCALE GENOMIC DNA]</scope>
    <source>
        <strain evidence="2 3">MIT 12-6600</strain>
    </source>
</reference>
<gene>
    <name evidence="2" type="ORF">CQA54_04025</name>
</gene>
<comment type="caution">
    <text evidence="2">The sequence shown here is derived from an EMBL/GenBank/DDBJ whole genome shotgun (WGS) entry which is preliminary data.</text>
</comment>
<dbReference type="InterPro" id="IPR036869">
    <property type="entry name" value="J_dom_sf"/>
</dbReference>
<name>A0A3D8IS36_9HELI</name>
<dbReference type="RefSeq" id="WP_115570871.1">
    <property type="nucleotide sequence ID" value="NZ_NXLT01000002.1"/>
</dbReference>
<evidence type="ECO:0000259" key="1">
    <source>
        <dbReference type="PROSITE" id="PS50076"/>
    </source>
</evidence>
<evidence type="ECO:0000313" key="2">
    <source>
        <dbReference type="EMBL" id="RDU68079.1"/>
    </source>
</evidence>